<sequence length="244" mass="27074">MIEKRSHAEDAAYQAIYRDGIDAYTKTLPRLRQAFELEKKCVSCMDEGTPGGTHAAGSGMLMNDVELEQYFAATKPDEVTSHEGCGAAKLYAEAHGLDIERSDHYAQEWAKHEADKRGLRYRHIAAADMERPSEGHFARTCYYDTTGTFNWDAAEGLAAGFVVSRKYMTPEYALREASVALDIAFGDHGLGTKLLSEEKPFLLVAIAEDAKQLAEAKKELGRLAHGRGKQVRIDGFLKPRSEKN</sequence>
<name>A0A1G2BPM9_9BACT</name>
<reference evidence="1 2" key="1">
    <citation type="journal article" date="2016" name="Nat. Commun.">
        <title>Thousands of microbial genomes shed light on interconnected biogeochemical processes in an aquifer system.</title>
        <authorList>
            <person name="Anantharaman K."/>
            <person name="Brown C.T."/>
            <person name="Hug L.A."/>
            <person name="Sharon I."/>
            <person name="Castelle C.J."/>
            <person name="Probst A.J."/>
            <person name="Thomas B.C."/>
            <person name="Singh A."/>
            <person name="Wilkins M.J."/>
            <person name="Karaoz U."/>
            <person name="Brodie E.L."/>
            <person name="Williams K.H."/>
            <person name="Hubbard S.S."/>
            <person name="Banfield J.F."/>
        </authorList>
    </citation>
    <scope>NUCLEOTIDE SEQUENCE [LARGE SCALE GENOMIC DNA]</scope>
</reference>
<gene>
    <name evidence="1" type="ORF">A3B31_01475</name>
</gene>
<accession>A0A1G2BPM9</accession>
<protein>
    <submittedName>
        <fullName evidence="1">Uncharacterized protein</fullName>
    </submittedName>
</protein>
<evidence type="ECO:0000313" key="1">
    <source>
        <dbReference type="EMBL" id="OGY91074.1"/>
    </source>
</evidence>
<dbReference type="Proteomes" id="UP000177349">
    <property type="component" value="Unassembled WGS sequence"/>
</dbReference>
<comment type="caution">
    <text evidence="1">The sequence shown here is derived from an EMBL/GenBank/DDBJ whole genome shotgun (WGS) entry which is preliminary data.</text>
</comment>
<organism evidence="1 2">
    <name type="scientific">Candidatus Komeilibacteria bacterium RIFCSPLOWO2_01_FULL_53_11</name>
    <dbReference type="NCBI Taxonomy" id="1798552"/>
    <lineage>
        <taxon>Bacteria</taxon>
        <taxon>Candidatus Komeiliibacteriota</taxon>
    </lineage>
</organism>
<evidence type="ECO:0000313" key="2">
    <source>
        <dbReference type="Proteomes" id="UP000177349"/>
    </source>
</evidence>
<dbReference type="AlphaFoldDB" id="A0A1G2BPM9"/>
<proteinExistence type="predicted"/>
<dbReference type="EMBL" id="MHKN01000049">
    <property type="protein sequence ID" value="OGY91074.1"/>
    <property type="molecule type" value="Genomic_DNA"/>
</dbReference>